<evidence type="ECO:0000313" key="1">
    <source>
        <dbReference type="EMBL" id="JAH94087.1"/>
    </source>
</evidence>
<accession>A0A0E9WUL2</accession>
<reference evidence="1" key="2">
    <citation type="journal article" date="2015" name="Fish Shellfish Immunol.">
        <title>Early steps in the European eel (Anguilla anguilla)-Vibrio vulnificus interaction in the gills: Role of the RtxA13 toxin.</title>
        <authorList>
            <person name="Callol A."/>
            <person name="Pajuelo D."/>
            <person name="Ebbesson L."/>
            <person name="Teles M."/>
            <person name="MacKenzie S."/>
            <person name="Amaro C."/>
        </authorList>
    </citation>
    <scope>NUCLEOTIDE SEQUENCE</scope>
</reference>
<sequence length="45" mass="5090">MHGSISSLGPTLRSVWPPNRFCINLNNFHSMLSSIIYLAHFSMVL</sequence>
<reference evidence="1" key="1">
    <citation type="submission" date="2014-11" db="EMBL/GenBank/DDBJ databases">
        <authorList>
            <person name="Amaro Gonzalez C."/>
        </authorList>
    </citation>
    <scope>NUCLEOTIDE SEQUENCE</scope>
</reference>
<dbReference type="EMBL" id="GBXM01014490">
    <property type="protein sequence ID" value="JAH94087.1"/>
    <property type="molecule type" value="Transcribed_RNA"/>
</dbReference>
<name>A0A0E9WUL2_ANGAN</name>
<dbReference type="AlphaFoldDB" id="A0A0E9WUL2"/>
<proteinExistence type="predicted"/>
<organism evidence="1">
    <name type="scientific">Anguilla anguilla</name>
    <name type="common">European freshwater eel</name>
    <name type="synonym">Muraena anguilla</name>
    <dbReference type="NCBI Taxonomy" id="7936"/>
    <lineage>
        <taxon>Eukaryota</taxon>
        <taxon>Metazoa</taxon>
        <taxon>Chordata</taxon>
        <taxon>Craniata</taxon>
        <taxon>Vertebrata</taxon>
        <taxon>Euteleostomi</taxon>
        <taxon>Actinopterygii</taxon>
        <taxon>Neopterygii</taxon>
        <taxon>Teleostei</taxon>
        <taxon>Anguilliformes</taxon>
        <taxon>Anguillidae</taxon>
        <taxon>Anguilla</taxon>
    </lineage>
</organism>
<protein>
    <submittedName>
        <fullName evidence="1">Uncharacterized protein</fullName>
    </submittedName>
</protein>